<feature type="compositionally biased region" description="Basic residues" evidence="1">
    <location>
        <begin position="41"/>
        <end position="55"/>
    </location>
</feature>
<sequence>MTKPSGAKRHHDMPLPAKQQRGRQAFGGPARAAGIGPNKACGHKGGIRRQGSKRG</sequence>
<reference evidence="3" key="1">
    <citation type="submission" date="2018-11" db="EMBL/GenBank/DDBJ databases">
        <title>Comparative genomics of Parolsenella catena and Libanicoccus massiliensis: Reclassification of Libanicoccus massiliensis as Parolsenella massiliensis comb. nov.</title>
        <authorList>
            <person name="Sakamoto M."/>
            <person name="Ikeyama N."/>
            <person name="Murakami T."/>
            <person name="Mori H."/>
            <person name="Yuki M."/>
            <person name="Ohkuma M."/>
        </authorList>
    </citation>
    <scope>NUCLEOTIDE SEQUENCE [LARGE SCALE GENOMIC DNA]</scope>
    <source>
        <strain evidence="3">JCM 31932</strain>
    </source>
</reference>
<gene>
    <name evidence="2" type="ORF">Pcatena_11730</name>
</gene>
<dbReference type="RefSeq" id="WP_172596394.1">
    <property type="nucleotide sequence ID" value="NZ_AP019367.1"/>
</dbReference>
<dbReference type="AlphaFoldDB" id="A0A3G9K2D8"/>
<proteinExistence type="predicted"/>
<accession>A0A3G9K2D8</accession>
<organism evidence="2 3">
    <name type="scientific">Parolsenella catena</name>
    <dbReference type="NCBI Taxonomy" id="2003188"/>
    <lineage>
        <taxon>Bacteria</taxon>
        <taxon>Bacillati</taxon>
        <taxon>Actinomycetota</taxon>
        <taxon>Coriobacteriia</taxon>
        <taxon>Coriobacteriales</taxon>
        <taxon>Atopobiaceae</taxon>
        <taxon>Parolsenella</taxon>
    </lineage>
</organism>
<dbReference type="KEGG" id="pcat:Pcatena_11730"/>
<keyword evidence="3" id="KW-1185">Reference proteome</keyword>
<dbReference type="EMBL" id="AP019367">
    <property type="protein sequence ID" value="BBH50586.1"/>
    <property type="molecule type" value="Genomic_DNA"/>
</dbReference>
<feature type="compositionally biased region" description="Basic residues" evidence="1">
    <location>
        <begin position="1"/>
        <end position="11"/>
    </location>
</feature>
<name>A0A3G9K2D8_9ACTN</name>
<protein>
    <submittedName>
        <fullName evidence="2">Uncharacterized protein</fullName>
    </submittedName>
</protein>
<evidence type="ECO:0000313" key="3">
    <source>
        <dbReference type="Proteomes" id="UP000273154"/>
    </source>
</evidence>
<dbReference type="GeneID" id="88849738"/>
<evidence type="ECO:0000256" key="1">
    <source>
        <dbReference type="SAM" id="MobiDB-lite"/>
    </source>
</evidence>
<dbReference type="Proteomes" id="UP000273154">
    <property type="component" value="Chromosome"/>
</dbReference>
<evidence type="ECO:0000313" key="2">
    <source>
        <dbReference type="EMBL" id="BBH50586.1"/>
    </source>
</evidence>
<feature type="region of interest" description="Disordered" evidence="1">
    <location>
        <begin position="1"/>
        <end position="55"/>
    </location>
</feature>